<keyword evidence="2" id="KW-1185">Reference proteome</keyword>
<sequence>MLTQWDALSCEAQQTMRRDLLNLLLRARQAADEPGFLREKKVALLAQLTKQQFPQRYPELLPDLLHLWQSGSSDHVELMLLTLRSVAEGCVSSSFKTSIPPTRRKEIVQWLNVCLPQLVPVVYHELEKQYVLYKAQATTRVQYLTSRRVMHAILTMLKDFLERMPLERPVDPAANFIRVASLLLEEPEFRIPGYMTRSFGKEHRTIMMKSIGQILEKVDTLDLTTIEPDLSASLSFHKKINDLLIAWGTCQLDVLLIETPSEQGMALLVGILRNLCKLFAHPSIIAREAQIILWLSVLKNKTITQRGKSFMTDILEQLRQVAFDKYFKLGSPKREEAGNHAPECNCIQEDFDDHDEYIAYYGNFRGRLYALMRVLFLQERLVFVMTHFPAGTHHLSSDRGFCTGVSTAYLYHEGITALVDAIVKQLPPMDMQEAVNKQILWTVLQTIFLVLASFAKFYEVNGSALTAVFNLLFASIKFVMPREDVHGKMSILTINVRRHALSSLVSILQAVPAHILPVLPQIVQDPLARWTCPVMTALLSSQQNLVAAIEATKIRSASVQPLGSIVKTLTTLYGIAKRAGVTFASKTADDSGVFEGSWPHLLPNLCAVVRSLHALQETSIKAAVLKTSTACWILSFPLDEVAQLLGGKNHLEGEEVATIPIASKWSKWHKKVRDISYHLMGVALSQSSFYTHPRVASILQHSILSDIDLMEHLHLKGALAYVYLPFLKHCPKILGCLKSLVAALSLSALRWVTPRGCNTKVELYLPARRRSWTMRCWTWVTARVAPRRTIRSKNSWGTQWGEAGYMQRHGPVSLNLRPPACVCA</sequence>
<proteinExistence type="predicted"/>
<evidence type="ECO:0000313" key="1">
    <source>
        <dbReference type="EMBL" id="KAI9912021.1"/>
    </source>
</evidence>
<organism evidence="1 2">
    <name type="scientific">Peronosclerospora sorghi</name>
    <dbReference type="NCBI Taxonomy" id="230839"/>
    <lineage>
        <taxon>Eukaryota</taxon>
        <taxon>Sar</taxon>
        <taxon>Stramenopiles</taxon>
        <taxon>Oomycota</taxon>
        <taxon>Peronosporomycetes</taxon>
        <taxon>Peronosporales</taxon>
        <taxon>Peronosporaceae</taxon>
        <taxon>Peronosclerospora</taxon>
    </lineage>
</organism>
<protein>
    <submittedName>
        <fullName evidence="1">Uncharacterized protein</fullName>
    </submittedName>
</protein>
<dbReference type="EMBL" id="CM047584">
    <property type="protein sequence ID" value="KAI9912021.1"/>
    <property type="molecule type" value="Genomic_DNA"/>
</dbReference>
<accession>A0ACC0W2S9</accession>
<gene>
    <name evidence="1" type="ORF">PsorP6_008973</name>
</gene>
<dbReference type="Proteomes" id="UP001163321">
    <property type="component" value="Chromosome 5"/>
</dbReference>
<comment type="caution">
    <text evidence="1">The sequence shown here is derived from an EMBL/GenBank/DDBJ whole genome shotgun (WGS) entry which is preliminary data.</text>
</comment>
<reference evidence="1 2" key="1">
    <citation type="journal article" date="2022" name="bioRxiv">
        <title>The genome of the oomycete Peronosclerospora sorghi, a cosmopolitan pathogen of maize and sorghum, is inflated with dispersed pseudogenes.</title>
        <authorList>
            <person name="Fletcher K."/>
            <person name="Martin F."/>
            <person name="Isakeit T."/>
            <person name="Cavanaugh K."/>
            <person name="Magill C."/>
            <person name="Michelmore R."/>
        </authorList>
    </citation>
    <scope>NUCLEOTIDE SEQUENCE [LARGE SCALE GENOMIC DNA]</scope>
    <source>
        <strain evidence="1">P6</strain>
    </source>
</reference>
<evidence type="ECO:0000313" key="2">
    <source>
        <dbReference type="Proteomes" id="UP001163321"/>
    </source>
</evidence>
<name>A0ACC0W2S9_9STRA</name>